<sequence length="501" mass="57822">MIGILLNDDAYEQDIRELMMAFFPGETFVHEYQDGLNLAVKGTLSDDRRTFALHLISFGKPQFFAFSEMKLEPEMREERRAIEGEQPIEVDYDNRFETKNKIKRRLYLLLIERTGKQLPWGTLTGIRPTKIALTKLEQGEEENEIRREMKETYYTGNEKINLSIEIAQKERELLSGIDYRDGYSLYVGIPFCPTTCLYCSFTSYPIGRWQGKMDQYFEALFKELDYVAEKKGGCRLETIYFGGGTPTSLSPEDLDRLITKIENTFDLSNVQEFTVEAGRPDSITREKLQVLRDHGITRISINPQTMKQETLDLIGRRHTVEDVMERFAMARELGFDNINMDLIVGLPEENLEDVQATMEAVKALAPDSITVHSLAIKRAARLNTMKEVYKDLKITNTQEMIDLTAKYARELGLEPYYLYRQKNMAGNFENVGYASPGKACIYNILIMEEKQTIIACGAGTTTKRLFPEENRIERAENVKNVEQYIERIDEMIARKDKLLSM</sequence>
<dbReference type="InterPro" id="IPR006638">
    <property type="entry name" value="Elp3/MiaA/NifB-like_rSAM"/>
</dbReference>
<dbReference type="EMBL" id="JAJEPU010000006">
    <property type="protein sequence ID" value="MCC2163963.1"/>
    <property type="molecule type" value="Genomic_DNA"/>
</dbReference>
<feature type="domain" description="Radical SAM core" evidence="1">
    <location>
        <begin position="177"/>
        <end position="414"/>
    </location>
</feature>
<dbReference type="SFLD" id="SFLDG01082">
    <property type="entry name" value="B12-binding_domain_containing"/>
    <property type="match status" value="1"/>
</dbReference>
<dbReference type="AlphaFoldDB" id="A0AAE3ALI5"/>
<dbReference type="SFLD" id="SFLDG01065">
    <property type="entry name" value="anaerobic_coproporphyrinogen-I"/>
    <property type="match status" value="1"/>
</dbReference>
<dbReference type="SFLD" id="SFLDS00029">
    <property type="entry name" value="Radical_SAM"/>
    <property type="match status" value="1"/>
</dbReference>
<dbReference type="Proteomes" id="UP001198962">
    <property type="component" value="Unassembled WGS sequence"/>
</dbReference>
<dbReference type="EC" id="1.3.98.3" evidence="2"/>
<protein>
    <submittedName>
        <fullName evidence="2">Coproporphyrinogen dehydrogenase HemZ</fullName>
        <ecNumber evidence="2">1.3.98.3</ecNumber>
    </submittedName>
</protein>
<dbReference type="GO" id="GO:0051539">
    <property type="term" value="F:4 iron, 4 sulfur cluster binding"/>
    <property type="evidence" value="ECO:0007669"/>
    <property type="project" value="TreeGrafter"/>
</dbReference>
<gene>
    <name evidence="2" type="primary">hemZ</name>
    <name evidence="2" type="ORF">LKD32_03535</name>
</gene>
<dbReference type="SUPFAM" id="SSF102114">
    <property type="entry name" value="Radical SAM enzymes"/>
    <property type="match status" value="1"/>
</dbReference>
<dbReference type="InterPro" id="IPR034505">
    <property type="entry name" value="Coproporphyrinogen-III_oxidase"/>
</dbReference>
<dbReference type="CDD" id="cd01335">
    <property type="entry name" value="Radical_SAM"/>
    <property type="match status" value="1"/>
</dbReference>
<dbReference type="InterPro" id="IPR007197">
    <property type="entry name" value="rSAM"/>
</dbReference>
<dbReference type="GO" id="GO:0051989">
    <property type="term" value="F:coproporphyrinogen dehydrogenase activity"/>
    <property type="evidence" value="ECO:0007669"/>
    <property type="project" value="UniProtKB-EC"/>
</dbReference>
<dbReference type="NCBIfam" id="TIGR03994">
    <property type="entry name" value="rSAM_HemZ"/>
    <property type="match status" value="1"/>
</dbReference>
<dbReference type="PROSITE" id="PS51918">
    <property type="entry name" value="RADICAL_SAM"/>
    <property type="match status" value="1"/>
</dbReference>
<dbReference type="SMART" id="SM00729">
    <property type="entry name" value="Elp3"/>
    <property type="match status" value="1"/>
</dbReference>
<dbReference type="GO" id="GO:0005737">
    <property type="term" value="C:cytoplasm"/>
    <property type="evidence" value="ECO:0007669"/>
    <property type="project" value="TreeGrafter"/>
</dbReference>
<dbReference type="PANTHER" id="PTHR13932:SF1">
    <property type="entry name" value="OXYGEN-INDEPENDENT COPROPORPHYRINOGEN-III OXIDASE-LIKE PROTEIN HEMZ"/>
    <property type="match status" value="1"/>
</dbReference>
<reference evidence="2" key="1">
    <citation type="submission" date="2021-10" db="EMBL/GenBank/DDBJ databases">
        <title>Anaerobic single-cell dispensing facilitates the cultivation of human gut bacteria.</title>
        <authorList>
            <person name="Afrizal A."/>
        </authorList>
    </citation>
    <scope>NUCLEOTIDE SEQUENCE</scope>
    <source>
        <strain evidence="2">CLA-AA-H274</strain>
    </source>
</reference>
<comment type="caution">
    <text evidence="2">The sequence shown here is derived from an EMBL/GenBank/DDBJ whole genome shotgun (WGS) entry which is preliminary data.</text>
</comment>
<dbReference type="Gene3D" id="3.80.30.20">
    <property type="entry name" value="tm_1862 like domain"/>
    <property type="match status" value="1"/>
</dbReference>
<dbReference type="InterPro" id="IPR058240">
    <property type="entry name" value="rSAM_sf"/>
</dbReference>
<dbReference type="GO" id="GO:0006779">
    <property type="term" value="P:porphyrin-containing compound biosynthetic process"/>
    <property type="evidence" value="ECO:0007669"/>
    <property type="project" value="TreeGrafter"/>
</dbReference>
<dbReference type="InterPro" id="IPR023404">
    <property type="entry name" value="rSAM_horseshoe"/>
</dbReference>
<dbReference type="Pfam" id="PF04055">
    <property type="entry name" value="Radical_SAM"/>
    <property type="match status" value="1"/>
</dbReference>
<proteinExistence type="predicted"/>
<accession>A0AAE3ALI5</accession>
<keyword evidence="3" id="KW-1185">Reference proteome</keyword>
<dbReference type="SFLD" id="SFLDF00310">
    <property type="entry name" value="oxygen-independent_coproporphy"/>
    <property type="match status" value="1"/>
</dbReference>
<evidence type="ECO:0000259" key="1">
    <source>
        <dbReference type="PROSITE" id="PS51918"/>
    </source>
</evidence>
<organism evidence="2 3">
    <name type="scientific">Brotaphodocola catenula</name>
    <dbReference type="NCBI Taxonomy" id="2885361"/>
    <lineage>
        <taxon>Bacteria</taxon>
        <taxon>Bacillati</taxon>
        <taxon>Bacillota</taxon>
        <taxon>Clostridia</taxon>
        <taxon>Lachnospirales</taxon>
        <taxon>Lachnospiraceae</taxon>
        <taxon>Brotaphodocola</taxon>
    </lineage>
</organism>
<evidence type="ECO:0000313" key="3">
    <source>
        <dbReference type="Proteomes" id="UP001198962"/>
    </source>
</evidence>
<keyword evidence="2" id="KW-0560">Oxidoreductase</keyword>
<evidence type="ECO:0000313" key="2">
    <source>
        <dbReference type="EMBL" id="MCC2163963.1"/>
    </source>
</evidence>
<name>A0AAE3ALI5_9FIRM</name>
<dbReference type="RefSeq" id="WP_308450719.1">
    <property type="nucleotide sequence ID" value="NZ_JAJEPU010000006.1"/>
</dbReference>
<dbReference type="InterPro" id="IPR023995">
    <property type="entry name" value="HemZ"/>
</dbReference>
<dbReference type="PANTHER" id="PTHR13932">
    <property type="entry name" value="COPROPORPHYRINIGEN III OXIDASE"/>
    <property type="match status" value="1"/>
</dbReference>